<protein>
    <submittedName>
        <fullName evidence="1">Uncharacterized protein LOC101305474</fullName>
    </submittedName>
</protein>
<evidence type="ECO:0000313" key="1">
    <source>
        <dbReference type="EMBL" id="MBX08919.1"/>
    </source>
</evidence>
<reference evidence="1" key="1">
    <citation type="submission" date="2018-02" db="EMBL/GenBank/DDBJ databases">
        <title>Rhizophora mucronata_Transcriptome.</title>
        <authorList>
            <person name="Meera S.P."/>
            <person name="Sreeshan A."/>
            <person name="Augustine A."/>
        </authorList>
    </citation>
    <scope>NUCLEOTIDE SEQUENCE</scope>
    <source>
        <tissue evidence="1">Leaf</tissue>
    </source>
</reference>
<accession>A0A2P2KT57</accession>
<dbReference type="AlphaFoldDB" id="A0A2P2KT57"/>
<organism evidence="1">
    <name type="scientific">Rhizophora mucronata</name>
    <name type="common">Asiatic mangrove</name>
    <dbReference type="NCBI Taxonomy" id="61149"/>
    <lineage>
        <taxon>Eukaryota</taxon>
        <taxon>Viridiplantae</taxon>
        <taxon>Streptophyta</taxon>
        <taxon>Embryophyta</taxon>
        <taxon>Tracheophyta</taxon>
        <taxon>Spermatophyta</taxon>
        <taxon>Magnoliopsida</taxon>
        <taxon>eudicotyledons</taxon>
        <taxon>Gunneridae</taxon>
        <taxon>Pentapetalae</taxon>
        <taxon>rosids</taxon>
        <taxon>fabids</taxon>
        <taxon>Malpighiales</taxon>
        <taxon>Rhizophoraceae</taxon>
        <taxon>Rhizophora</taxon>
    </lineage>
</organism>
<proteinExistence type="predicted"/>
<dbReference type="EMBL" id="GGEC01028435">
    <property type="protein sequence ID" value="MBX08919.1"/>
    <property type="molecule type" value="Transcribed_RNA"/>
</dbReference>
<name>A0A2P2KT57_RHIMU</name>
<sequence length="75" mass="8637">MCFSNINLKIMSPAQFMLMFFSCLEIQDSMSDFVSFSAEQQGLKANPIDLSQFIEFVRRNKLQNETFIIGANECK</sequence>